<keyword evidence="2" id="KW-0808">Transferase</keyword>
<evidence type="ECO:0000313" key="5">
    <source>
        <dbReference type="Proteomes" id="UP001158576"/>
    </source>
</evidence>
<dbReference type="PANTHER" id="PTHR22809">
    <property type="entry name" value="METHYLTRANSFERASE-RELATED"/>
    <property type="match status" value="1"/>
</dbReference>
<gene>
    <name evidence="4" type="ORF">OKIOD_LOCUS3404</name>
</gene>
<proteinExistence type="predicted"/>
<protein>
    <submittedName>
        <fullName evidence="4">Oidioi.mRNA.OKI2018_I69.PAR.g11846.t1.cds</fullName>
    </submittedName>
</protein>
<evidence type="ECO:0000256" key="1">
    <source>
        <dbReference type="ARBA" id="ARBA00022603"/>
    </source>
</evidence>
<evidence type="ECO:0000256" key="3">
    <source>
        <dbReference type="ARBA" id="ARBA00022694"/>
    </source>
</evidence>
<accession>A0ABN7S2D2</accession>
<reference evidence="4 5" key="1">
    <citation type="submission" date="2021-04" db="EMBL/GenBank/DDBJ databases">
        <authorList>
            <person name="Bliznina A."/>
        </authorList>
    </citation>
    <scope>NUCLEOTIDE SEQUENCE [LARGE SCALE GENOMIC DNA]</scope>
</reference>
<dbReference type="InterPro" id="IPR026113">
    <property type="entry name" value="METTL2/6/8-like"/>
</dbReference>
<keyword evidence="3" id="KW-0819">tRNA processing</keyword>
<evidence type="ECO:0000256" key="2">
    <source>
        <dbReference type="ARBA" id="ARBA00022679"/>
    </source>
</evidence>
<name>A0ABN7S2D2_OIKDI</name>
<keyword evidence="1" id="KW-0489">Methyltransferase</keyword>
<dbReference type="EMBL" id="OU015568">
    <property type="protein sequence ID" value="CAG5088450.1"/>
    <property type="molecule type" value="Genomic_DNA"/>
</dbReference>
<sequence length="73" mass="8409">MLRFKPGTKISDKFYARHDGTRSYFFGKEEFTLIAEAAGFSVESVEICERSTTNVKEELNVKRLFLQATLVKQ</sequence>
<dbReference type="Proteomes" id="UP001158576">
    <property type="component" value="Chromosome PAR"/>
</dbReference>
<dbReference type="PANTHER" id="PTHR22809:SF5">
    <property type="entry name" value="TRNA N(3)-METHYLCYTIDINE METHYLTRANSFERASE METTL6"/>
    <property type="match status" value="1"/>
</dbReference>
<evidence type="ECO:0000313" key="4">
    <source>
        <dbReference type="EMBL" id="CAG5088450.1"/>
    </source>
</evidence>
<organism evidence="4 5">
    <name type="scientific">Oikopleura dioica</name>
    <name type="common">Tunicate</name>
    <dbReference type="NCBI Taxonomy" id="34765"/>
    <lineage>
        <taxon>Eukaryota</taxon>
        <taxon>Metazoa</taxon>
        <taxon>Chordata</taxon>
        <taxon>Tunicata</taxon>
        <taxon>Appendicularia</taxon>
        <taxon>Copelata</taxon>
        <taxon>Oikopleuridae</taxon>
        <taxon>Oikopleura</taxon>
    </lineage>
</organism>
<keyword evidence="5" id="KW-1185">Reference proteome</keyword>